<proteinExistence type="inferred from homology"/>
<keyword evidence="3" id="KW-1185">Reference proteome</keyword>
<dbReference type="InterPro" id="IPR011322">
    <property type="entry name" value="N-reg_PII-like_a/b"/>
</dbReference>
<comment type="similarity">
    <text evidence="1">Belongs to the CutA family.</text>
</comment>
<dbReference type="OrthoDB" id="37622at2"/>
<sequence length="113" mass="12708">MSEPQLLLCACPDQNSANSIARQLVDEQLAACVNIISGINSVYRWQGEVHDDPELLLLIKSTRSRYDEIEQRVLQLHPYDTPELIALPITSGLPAYLTWLRESTEGTANNENE</sequence>
<dbReference type="PANTHER" id="PTHR23419">
    <property type="entry name" value="DIVALENT CATION TOLERANCE CUTA-RELATED"/>
    <property type="match status" value="1"/>
</dbReference>
<dbReference type="AlphaFoldDB" id="K2K9T6"/>
<comment type="caution">
    <text evidence="2">The sequence shown here is derived from an EMBL/GenBank/DDBJ whole genome shotgun (WGS) entry which is preliminary data.</text>
</comment>
<dbReference type="RefSeq" id="WP_008488306.1">
    <property type="nucleotide sequence ID" value="NZ_AMRG01000005.1"/>
</dbReference>
<dbReference type="GO" id="GO:0005507">
    <property type="term" value="F:copper ion binding"/>
    <property type="evidence" value="ECO:0007669"/>
    <property type="project" value="TreeGrafter"/>
</dbReference>
<dbReference type="EMBL" id="AMRG01000005">
    <property type="protein sequence ID" value="EKE84553.1"/>
    <property type="molecule type" value="Genomic_DNA"/>
</dbReference>
<evidence type="ECO:0000256" key="1">
    <source>
        <dbReference type="ARBA" id="ARBA00010169"/>
    </source>
</evidence>
<dbReference type="InterPro" id="IPR004323">
    <property type="entry name" value="Ion_tolerance_CutA"/>
</dbReference>
<dbReference type="STRING" id="740709.A10D4_05777"/>
<reference evidence="2 3" key="1">
    <citation type="journal article" date="2012" name="J. Bacteriol.">
        <title>Genome Sequence of Idiomarina xiamenensis Type Strain 10-D-4.</title>
        <authorList>
            <person name="Lai Q."/>
            <person name="Wang L."/>
            <person name="Wang W."/>
            <person name="Shao Z."/>
        </authorList>
    </citation>
    <scope>NUCLEOTIDE SEQUENCE [LARGE SCALE GENOMIC DNA]</scope>
    <source>
        <strain evidence="2 3">10-D-4</strain>
    </source>
</reference>
<accession>K2K9T6</accession>
<dbReference type="PANTHER" id="PTHR23419:SF8">
    <property type="entry name" value="FI09726P"/>
    <property type="match status" value="1"/>
</dbReference>
<protein>
    <submittedName>
        <fullName evidence="2">Divalent cation tolerance protein</fullName>
    </submittedName>
</protein>
<dbReference type="Gene3D" id="3.30.70.120">
    <property type="match status" value="1"/>
</dbReference>
<dbReference type="GO" id="GO:0010038">
    <property type="term" value="P:response to metal ion"/>
    <property type="evidence" value="ECO:0007669"/>
    <property type="project" value="InterPro"/>
</dbReference>
<name>K2K9T6_9GAMM</name>
<gene>
    <name evidence="2" type="ORF">A10D4_05777</name>
</gene>
<dbReference type="InterPro" id="IPR015867">
    <property type="entry name" value="N-reg_PII/ATP_PRibTrfase_C"/>
</dbReference>
<dbReference type="Pfam" id="PF03091">
    <property type="entry name" value="CutA1"/>
    <property type="match status" value="1"/>
</dbReference>
<evidence type="ECO:0000313" key="3">
    <source>
        <dbReference type="Proteomes" id="UP000014115"/>
    </source>
</evidence>
<dbReference type="eggNOG" id="COG1324">
    <property type="taxonomic scope" value="Bacteria"/>
</dbReference>
<evidence type="ECO:0000313" key="2">
    <source>
        <dbReference type="EMBL" id="EKE84553.1"/>
    </source>
</evidence>
<dbReference type="Proteomes" id="UP000014115">
    <property type="component" value="Unassembled WGS sequence"/>
</dbReference>
<dbReference type="PATRIC" id="fig|740709.3.peg.1181"/>
<dbReference type="SUPFAM" id="SSF54913">
    <property type="entry name" value="GlnB-like"/>
    <property type="match status" value="1"/>
</dbReference>
<organism evidence="2 3">
    <name type="scientific">Idiomarina xiamenensis 10-D-4</name>
    <dbReference type="NCBI Taxonomy" id="740709"/>
    <lineage>
        <taxon>Bacteria</taxon>
        <taxon>Pseudomonadati</taxon>
        <taxon>Pseudomonadota</taxon>
        <taxon>Gammaproteobacteria</taxon>
        <taxon>Alteromonadales</taxon>
        <taxon>Idiomarinaceae</taxon>
        <taxon>Idiomarina</taxon>
    </lineage>
</organism>